<comment type="caution">
    <text evidence="2">The sequence shown here is derived from an EMBL/GenBank/DDBJ whole genome shotgun (WGS) entry which is preliminary data.</text>
</comment>
<feature type="chain" id="PRO_5012451547" evidence="1">
    <location>
        <begin position="17"/>
        <end position="78"/>
    </location>
</feature>
<evidence type="ECO:0000256" key="1">
    <source>
        <dbReference type="SAM" id="SignalP"/>
    </source>
</evidence>
<dbReference type="AlphaFoldDB" id="A0A2C5YZH1"/>
<sequence length="78" mass="8289">MQFFALFLLAVPFGLAAPAEPAIERRQITAVISDHNKWVGLQNINAAASTPPMADPLREAHRGIHVGLGPANAIVPPL</sequence>
<name>A0A2C5YZH1_9HYPO</name>
<reference evidence="2 3" key="1">
    <citation type="submission" date="2017-06" db="EMBL/GenBank/DDBJ databases">
        <title>Ant-infecting Ophiocordyceps genomes reveal a high diversity of potential behavioral manipulation genes and a possible major role for enterotoxins.</title>
        <authorList>
            <person name="De Bekker C."/>
            <person name="Evans H.C."/>
            <person name="Brachmann A."/>
            <person name="Hughes D.P."/>
        </authorList>
    </citation>
    <scope>NUCLEOTIDE SEQUENCE [LARGE SCALE GENOMIC DNA]</scope>
    <source>
        <strain evidence="2 3">1348a</strain>
    </source>
</reference>
<dbReference type="OrthoDB" id="10347954at2759"/>
<evidence type="ECO:0000313" key="3">
    <source>
        <dbReference type="Proteomes" id="UP000224854"/>
    </source>
</evidence>
<protein>
    <submittedName>
        <fullName evidence="2">Uncharacterized protein</fullName>
    </submittedName>
</protein>
<evidence type="ECO:0000313" key="2">
    <source>
        <dbReference type="EMBL" id="PHH74167.1"/>
    </source>
</evidence>
<feature type="signal peptide" evidence="1">
    <location>
        <begin position="1"/>
        <end position="16"/>
    </location>
</feature>
<organism evidence="2 3">
    <name type="scientific">Ophiocordyceps australis</name>
    <dbReference type="NCBI Taxonomy" id="1399860"/>
    <lineage>
        <taxon>Eukaryota</taxon>
        <taxon>Fungi</taxon>
        <taxon>Dikarya</taxon>
        <taxon>Ascomycota</taxon>
        <taxon>Pezizomycotina</taxon>
        <taxon>Sordariomycetes</taxon>
        <taxon>Hypocreomycetidae</taxon>
        <taxon>Hypocreales</taxon>
        <taxon>Ophiocordycipitaceae</taxon>
        <taxon>Ophiocordyceps</taxon>
    </lineage>
</organism>
<dbReference type="Proteomes" id="UP000224854">
    <property type="component" value="Unassembled WGS sequence"/>
</dbReference>
<gene>
    <name evidence="2" type="ORF">CDD82_5057</name>
</gene>
<dbReference type="EMBL" id="NJEU01000449">
    <property type="protein sequence ID" value="PHH74167.1"/>
    <property type="molecule type" value="Genomic_DNA"/>
</dbReference>
<keyword evidence="3" id="KW-1185">Reference proteome</keyword>
<keyword evidence="1" id="KW-0732">Signal</keyword>
<accession>A0A2C5YZH1</accession>
<proteinExistence type="predicted"/>